<dbReference type="Pfam" id="PF08205">
    <property type="entry name" value="C2-set_2"/>
    <property type="match status" value="1"/>
</dbReference>
<dbReference type="GO" id="GO:0038023">
    <property type="term" value="F:signaling receptor activity"/>
    <property type="evidence" value="ECO:0007669"/>
    <property type="project" value="InterPro"/>
</dbReference>
<dbReference type="OMA" id="MKAGTNM"/>
<dbReference type="GO" id="GO:0009986">
    <property type="term" value="C:cell surface"/>
    <property type="evidence" value="ECO:0007669"/>
    <property type="project" value="UniProtKB-ARBA"/>
</dbReference>
<proteinExistence type="inferred from homology"/>
<feature type="signal peptide" evidence="11">
    <location>
        <begin position="1"/>
        <end position="20"/>
    </location>
</feature>
<dbReference type="InterPro" id="IPR013106">
    <property type="entry name" value="Ig_V-set"/>
</dbReference>
<organism evidence="13 14">
    <name type="scientific">Rattus norvegicus</name>
    <name type="common">Rat</name>
    <dbReference type="NCBI Taxonomy" id="10116"/>
    <lineage>
        <taxon>Eukaryota</taxon>
        <taxon>Metazoa</taxon>
        <taxon>Chordata</taxon>
        <taxon>Craniata</taxon>
        <taxon>Vertebrata</taxon>
        <taxon>Euteleostomi</taxon>
        <taxon>Mammalia</taxon>
        <taxon>Eutheria</taxon>
        <taxon>Euarchontoglires</taxon>
        <taxon>Glires</taxon>
        <taxon>Rodentia</taxon>
        <taxon>Myomorpha</taxon>
        <taxon>Muroidea</taxon>
        <taxon>Muridae</taxon>
        <taxon>Murinae</taxon>
        <taxon>Rattus</taxon>
    </lineage>
</organism>
<protein>
    <submittedName>
        <fullName evidence="13">RCG52952</fullName>
    </submittedName>
</protein>
<dbReference type="KEGG" id="rno:64357"/>
<evidence type="ECO:0000313" key="15">
    <source>
        <dbReference type="RGD" id="61837"/>
    </source>
</evidence>
<evidence type="ECO:0000256" key="11">
    <source>
        <dbReference type="SAM" id="SignalP"/>
    </source>
</evidence>
<dbReference type="PROSITE" id="PS50835">
    <property type="entry name" value="IG_LIKE"/>
    <property type="match status" value="2"/>
</dbReference>
<evidence type="ECO:0000313" key="14">
    <source>
        <dbReference type="Proteomes" id="UP000234681"/>
    </source>
</evidence>
<evidence type="ECO:0000313" key="13">
    <source>
        <dbReference type="EMBL" id="EDM11150.1"/>
    </source>
</evidence>
<evidence type="ECO:0000256" key="7">
    <source>
        <dbReference type="ARBA" id="ARBA00023157"/>
    </source>
</evidence>
<dbReference type="OrthoDB" id="8915654at2759"/>
<dbReference type="RefSeq" id="NP_076443.1">
    <property type="nucleotide sequence ID" value="NM_023953.2"/>
</dbReference>
<dbReference type="SUPFAM" id="SSF48726">
    <property type="entry name" value="Immunoglobulin"/>
    <property type="match status" value="2"/>
</dbReference>
<dbReference type="CTD" id="131450"/>
<gene>
    <name evidence="15" type="primary">Cd200r1</name>
    <name evidence="13" type="ORF">rCG_52952</name>
</gene>
<feature type="domain" description="Ig-like" evidence="12">
    <location>
        <begin position="134"/>
        <end position="226"/>
    </location>
</feature>
<feature type="chain" id="PRO_5039895809" evidence="11">
    <location>
        <begin position="21"/>
        <end position="327"/>
    </location>
</feature>
<keyword evidence="5 10" id="KW-1133">Transmembrane helix</keyword>
<dbReference type="RGD" id="61837">
    <property type="gene designation" value="Cd200r1"/>
</dbReference>
<evidence type="ECO:0000256" key="10">
    <source>
        <dbReference type="SAM" id="Phobius"/>
    </source>
</evidence>
<dbReference type="SMR" id="A6IQZ7"/>
<comment type="subcellular location">
    <subcellularLocation>
        <location evidence="1">Membrane</location>
        <topology evidence="1">Single-pass type I membrane protein</topology>
    </subcellularLocation>
</comment>
<dbReference type="InterPro" id="IPR036179">
    <property type="entry name" value="Ig-like_dom_sf"/>
</dbReference>
<dbReference type="Proteomes" id="UP000234681">
    <property type="component" value="Chromosome 11"/>
</dbReference>
<sequence>MLCFWRTSHVAVLLIWGVFAAESSCPDKNQTMQNNSSTMTEVNTTVFVQMGKKALLCCPSISLTKVILITWTITLRGQPSCIISYKADTRETHESNCSDRSITWASTPDLAPDLQISAVALQHEGRYSCDIAVPDGNFQNIYDLQVLVPPEVTHFPGENRTAVCEAIAGKPAAQISWTPDGDCVAKNESHSNGTVTVRSTCHWEQSHVSVVFCVVSHLTTGNQSLSIELGRGGDQLLGSYIQYIIPSIIILIIIGCICLLKISGCRKCKLPKSGATPDIEEDEMQPYASYTEKSNPLYDTVTTTEAHPASQGKVNGTDCLTLSAMGI</sequence>
<evidence type="ECO:0000256" key="5">
    <source>
        <dbReference type="ARBA" id="ARBA00022989"/>
    </source>
</evidence>
<keyword evidence="6 10" id="KW-0472">Membrane</keyword>
<dbReference type="InterPro" id="IPR013162">
    <property type="entry name" value="CD80_C2-set"/>
</dbReference>
<dbReference type="AlphaFoldDB" id="A6IQZ7"/>
<dbReference type="PANTHER" id="PTHR21462">
    <property type="entry name" value="CELL SURFACE GLYCOPROTEIN OX2 RECEPTOR PRECURSOR"/>
    <property type="match status" value="1"/>
</dbReference>
<dbReference type="InterPro" id="IPR013783">
    <property type="entry name" value="Ig-like_fold"/>
</dbReference>
<comment type="similarity">
    <text evidence="2">Belongs to the CD200R family.</text>
</comment>
<evidence type="ECO:0000256" key="4">
    <source>
        <dbReference type="ARBA" id="ARBA00022729"/>
    </source>
</evidence>
<name>A6IQZ7_RAT</name>
<dbReference type="CDD" id="cd20985">
    <property type="entry name" value="IgV_CD200R-like"/>
    <property type="match status" value="1"/>
</dbReference>
<evidence type="ECO:0000256" key="6">
    <source>
        <dbReference type="ARBA" id="ARBA00023136"/>
    </source>
</evidence>
<dbReference type="FunFam" id="2.60.40.10:FF:000584">
    <property type="entry name" value="Cell surface glycoprotein CD200 receptor 1"/>
    <property type="match status" value="1"/>
</dbReference>
<dbReference type="EMBL" id="CH473967">
    <property type="protein sequence ID" value="EDM11150.1"/>
    <property type="molecule type" value="Genomic_DNA"/>
</dbReference>
<keyword evidence="3 10" id="KW-0812">Transmembrane</keyword>
<evidence type="ECO:0000259" key="12">
    <source>
        <dbReference type="PROSITE" id="PS50835"/>
    </source>
</evidence>
<keyword evidence="4 11" id="KW-0732">Signal</keyword>
<dbReference type="InterPro" id="IPR040012">
    <property type="entry name" value="CD200R"/>
</dbReference>
<dbReference type="Pfam" id="PF07686">
    <property type="entry name" value="V-set"/>
    <property type="match status" value="1"/>
</dbReference>
<dbReference type="GO" id="GO:0150077">
    <property type="term" value="P:regulation of neuroinflammatory response"/>
    <property type="evidence" value="ECO:0007669"/>
    <property type="project" value="InterPro"/>
</dbReference>
<keyword evidence="7" id="KW-1015">Disulfide bond</keyword>
<evidence type="ECO:0000256" key="1">
    <source>
        <dbReference type="ARBA" id="ARBA00004479"/>
    </source>
</evidence>
<keyword evidence="9" id="KW-0325">Glycoprotein</keyword>
<evidence type="ECO:0000256" key="8">
    <source>
        <dbReference type="ARBA" id="ARBA00023170"/>
    </source>
</evidence>
<dbReference type="PANTHER" id="PTHR21462:SF2">
    <property type="entry name" value="CELL SURFACE GLYCOPROTEIN CD200 RECEPTOR 2"/>
    <property type="match status" value="1"/>
</dbReference>
<feature type="domain" description="Ig-like" evidence="12">
    <location>
        <begin position="26"/>
        <end position="131"/>
    </location>
</feature>
<reference evidence="14" key="1">
    <citation type="submission" date="2005-09" db="EMBL/GenBank/DDBJ databases">
        <authorList>
            <person name="Mural R.J."/>
            <person name="Li P.W."/>
            <person name="Adams M.D."/>
            <person name="Amanatides P.G."/>
            <person name="Baden-Tillson H."/>
            <person name="Barnstead M."/>
            <person name="Chin S.H."/>
            <person name="Dew I."/>
            <person name="Evans C.A."/>
            <person name="Ferriera S."/>
            <person name="Flanigan M."/>
            <person name="Fosler C."/>
            <person name="Glodek A."/>
            <person name="Gu Z."/>
            <person name="Holt R.A."/>
            <person name="Jennings D."/>
            <person name="Kraft C.L."/>
            <person name="Lu F."/>
            <person name="Nguyen T."/>
            <person name="Nusskern D.R."/>
            <person name="Pfannkoch C.M."/>
            <person name="Sitter C."/>
            <person name="Sutton G.G."/>
            <person name="Venter J.C."/>
            <person name="Wang Z."/>
            <person name="Woodage T."/>
            <person name="Zheng X.H."/>
            <person name="Zhong F."/>
        </authorList>
    </citation>
    <scope>NUCLEOTIDE SEQUENCE [LARGE SCALE GENOMIC DNA]</scope>
    <source>
        <strain>BN</strain>
        <strain evidence="14">Sprague-Dawley</strain>
    </source>
</reference>
<dbReference type="GO" id="GO:0016020">
    <property type="term" value="C:membrane"/>
    <property type="evidence" value="ECO:0007669"/>
    <property type="project" value="UniProtKB-SubCell"/>
</dbReference>
<evidence type="ECO:0000256" key="3">
    <source>
        <dbReference type="ARBA" id="ARBA00022692"/>
    </source>
</evidence>
<feature type="transmembrane region" description="Helical" evidence="10">
    <location>
        <begin position="240"/>
        <end position="262"/>
    </location>
</feature>
<dbReference type="GeneID" id="64357"/>
<dbReference type="FunFam" id="2.60.40.10:FF:000769">
    <property type="entry name" value="Cell surface glycoprotein CD200 receptor 1"/>
    <property type="match status" value="1"/>
</dbReference>
<accession>A6IQZ7</accession>
<dbReference type="InterPro" id="IPR007110">
    <property type="entry name" value="Ig-like_dom"/>
</dbReference>
<keyword evidence="8" id="KW-0675">Receptor</keyword>
<evidence type="ECO:0000256" key="9">
    <source>
        <dbReference type="ARBA" id="ARBA00023180"/>
    </source>
</evidence>
<dbReference type="Gene3D" id="2.60.40.10">
    <property type="entry name" value="Immunoglobulins"/>
    <property type="match status" value="2"/>
</dbReference>
<evidence type="ECO:0000256" key="2">
    <source>
        <dbReference type="ARBA" id="ARBA00008215"/>
    </source>
</evidence>